<keyword evidence="1" id="KW-0812">Transmembrane</keyword>
<sequence>MEFSVLIAWVHHFLLIMGGCLILTLLMLFSSIKYTKNKVKQIEENDRNELNTTND</sequence>
<dbReference type="Proteomes" id="UP001224122">
    <property type="component" value="Unassembled WGS sequence"/>
</dbReference>
<feature type="transmembrane region" description="Helical" evidence="1">
    <location>
        <begin position="6"/>
        <end position="29"/>
    </location>
</feature>
<name>A0ABT9XWQ9_9BACI</name>
<keyword evidence="3" id="KW-1185">Reference proteome</keyword>
<evidence type="ECO:0000256" key="1">
    <source>
        <dbReference type="SAM" id="Phobius"/>
    </source>
</evidence>
<proteinExistence type="predicted"/>
<gene>
    <name evidence="2" type="ORF">J2S10_003127</name>
</gene>
<evidence type="ECO:0000313" key="2">
    <source>
        <dbReference type="EMBL" id="MDQ0199944.1"/>
    </source>
</evidence>
<evidence type="ECO:0008006" key="4">
    <source>
        <dbReference type="Google" id="ProtNLM"/>
    </source>
</evidence>
<evidence type="ECO:0000313" key="3">
    <source>
        <dbReference type="Proteomes" id="UP001224122"/>
    </source>
</evidence>
<keyword evidence="1" id="KW-1133">Transmembrane helix</keyword>
<comment type="caution">
    <text evidence="2">The sequence shown here is derived from an EMBL/GenBank/DDBJ whole genome shotgun (WGS) entry which is preliminary data.</text>
</comment>
<dbReference type="RefSeq" id="WP_307409348.1">
    <property type="nucleotide sequence ID" value="NZ_JAUSTW010000005.1"/>
</dbReference>
<reference evidence="2 3" key="1">
    <citation type="submission" date="2023-07" db="EMBL/GenBank/DDBJ databases">
        <title>Genomic Encyclopedia of Type Strains, Phase IV (KMG-IV): sequencing the most valuable type-strain genomes for metagenomic binning, comparative biology and taxonomic classification.</title>
        <authorList>
            <person name="Goeker M."/>
        </authorList>
    </citation>
    <scope>NUCLEOTIDE SEQUENCE [LARGE SCALE GENOMIC DNA]</scope>
    <source>
        <strain evidence="2 3">DSM 27594</strain>
    </source>
</reference>
<accession>A0ABT9XWQ9</accession>
<protein>
    <recommendedName>
        <fullName evidence="4">DUF4083 domain-containing protein</fullName>
    </recommendedName>
</protein>
<organism evidence="2 3">
    <name type="scientific">Neobacillus ginsengisoli</name>
    <dbReference type="NCBI Taxonomy" id="904295"/>
    <lineage>
        <taxon>Bacteria</taxon>
        <taxon>Bacillati</taxon>
        <taxon>Bacillota</taxon>
        <taxon>Bacilli</taxon>
        <taxon>Bacillales</taxon>
        <taxon>Bacillaceae</taxon>
        <taxon>Neobacillus</taxon>
    </lineage>
</organism>
<dbReference type="EMBL" id="JAUSTW010000005">
    <property type="protein sequence ID" value="MDQ0199944.1"/>
    <property type="molecule type" value="Genomic_DNA"/>
</dbReference>
<keyword evidence="1" id="KW-0472">Membrane</keyword>